<dbReference type="Proteomes" id="UP001500403">
    <property type="component" value="Unassembled WGS sequence"/>
</dbReference>
<feature type="compositionally biased region" description="Low complexity" evidence="1">
    <location>
        <begin position="150"/>
        <end position="163"/>
    </location>
</feature>
<evidence type="ECO:0008006" key="4">
    <source>
        <dbReference type="Google" id="ProtNLM"/>
    </source>
</evidence>
<dbReference type="EMBL" id="BAAAUD010000023">
    <property type="protein sequence ID" value="GAA2938960.1"/>
    <property type="molecule type" value="Genomic_DNA"/>
</dbReference>
<feature type="region of interest" description="Disordered" evidence="1">
    <location>
        <begin position="102"/>
        <end position="163"/>
    </location>
</feature>
<evidence type="ECO:0000313" key="3">
    <source>
        <dbReference type="Proteomes" id="UP001500403"/>
    </source>
</evidence>
<gene>
    <name evidence="2" type="ORF">GCM10010446_25500</name>
</gene>
<protein>
    <recommendedName>
        <fullName evidence="4">Helicase-associated domain-containing protein</fullName>
    </recommendedName>
</protein>
<proteinExistence type="predicted"/>
<keyword evidence="3" id="KW-1185">Reference proteome</keyword>
<comment type="caution">
    <text evidence="2">The sequence shown here is derived from an EMBL/GenBank/DDBJ whole genome shotgun (WGS) entry which is preliminary data.</text>
</comment>
<evidence type="ECO:0000256" key="1">
    <source>
        <dbReference type="SAM" id="MobiDB-lite"/>
    </source>
</evidence>
<sequence length="163" mass="17410">MSRQPQNIRLRVRTRSGRSGRAKQLTAIDEGWNCPRPLDWQRHHRVLADLVDGGGHLPDIAPGVLMDGDDIGRWLQRQTQPGAWAQLSTGQQERLTLLGIKPVETPSPAPAVSRAAKGPEQGAASVPAGPCSPHAVGANGKARTGRCQGATASRPRSTARPSR</sequence>
<evidence type="ECO:0000313" key="2">
    <source>
        <dbReference type="EMBL" id="GAA2938960.1"/>
    </source>
</evidence>
<accession>A0ABN3X6V1</accession>
<reference evidence="2 3" key="1">
    <citation type="journal article" date="2019" name="Int. J. Syst. Evol. Microbiol.">
        <title>The Global Catalogue of Microorganisms (GCM) 10K type strain sequencing project: providing services to taxonomists for standard genome sequencing and annotation.</title>
        <authorList>
            <consortium name="The Broad Institute Genomics Platform"/>
            <consortium name="The Broad Institute Genome Sequencing Center for Infectious Disease"/>
            <person name="Wu L."/>
            <person name="Ma J."/>
        </authorList>
    </citation>
    <scope>NUCLEOTIDE SEQUENCE [LARGE SCALE GENOMIC DNA]</scope>
    <source>
        <strain evidence="2 3">JCM 9088</strain>
    </source>
</reference>
<organism evidence="2 3">
    <name type="scientific">Streptomyces enissocaesilis</name>
    <dbReference type="NCBI Taxonomy" id="332589"/>
    <lineage>
        <taxon>Bacteria</taxon>
        <taxon>Bacillati</taxon>
        <taxon>Actinomycetota</taxon>
        <taxon>Actinomycetes</taxon>
        <taxon>Kitasatosporales</taxon>
        <taxon>Streptomycetaceae</taxon>
        <taxon>Streptomyces</taxon>
        <taxon>Streptomyces rochei group</taxon>
    </lineage>
</organism>
<name>A0ABN3X6V1_9ACTN</name>